<reference evidence="1 2" key="1">
    <citation type="submission" date="2019-03" db="EMBL/GenBank/DDBJ databases">
        <title>Genomic Encyclopedia of Archaeal and Bacterial Type Strains, Phase II (KMG-II): from individual species to whole genera.</title>
        <authorList>
            <person name="Goeker M."/>
        </authorList>
    </citation>
    <scope>NUCLEOTIDE SEQUENCE [LARGE SCALE GENOMIC DNA]</scope>
    <source>
        <strain evidence="1 2">DSM 25687</strain>
    </source>
</reference>
<sequence>MFDNKSLVESYTYSIDLLTPINFICSLAQDIAKINSDNYDISELFEDELLDTVEVNFERIFELSNGTDNEDKSRIDLLSNDLANYYNQNIITDIDAELRASEILLIHRTSKSLYLLNKKNIRNDNTEVTGGITQTLSKKINNVIKEKNLLKNIIERIRDEEVRECLENSIKIEFIELYKDCFKIKLKKNIDVPYAKFSYFNTAMVAKDFIDTESIWINKDKFREELKIDVGVANNINSLNLLGAQNTEIGIVYNDYVFPFVEEKLVKYINEDNKVDYYWLQIKEVFRQRELNKELHKSEILDNFKLKIKKNNLSDLLSYLENNLYVKNDILQNYPQYLEYFESVLKIDNLKYLEDFNFFISQSQNPSTLGIYTDKKIDGETHYNLLHWLSKTENNSFNFRDSFTPRTKETKQVSSLKPEIAFYYIHKYFEDFIQKILDELEAEYISNFHLWYNGSDLGEFDFLIKNGNKLYFIEAKTKLSKENIEAYQSKCAKTMKAFQTFGIEVEFLIVGAYSNQSCESFRYFINRVDKRIKKYNSKRENLKTMPYYFKVPIQEIDKKIVCIAEPHYSKLKELIKKLCQK</sequence>
<protein>
    <submittedName>
        <fullName evidence="1">Uncharacterized protein</fullName>
    </submittedName>
</protein>
<gene>
    <name evidence="1" type="ORF">BC748_2103</name>
</gene>
<keyword evidence="2" id="KW-1185">Reference proteome</keyword>
<dbReference type="SUPFAM" id="SSF52980">
    <property type="entry name" value="Restriction endonuclease-like"/>
    <property type="match status" value="1"/>
</dbReference>
<proteinExistence type="predicted"/>
<dbReference type="OrthoDB" id="758466at2"/>
<evidence type="ECO:0000313" key="1">
    <source>
        <dbReference type="EMBL" id="TDP58860.1"/>
    </source>
</evidence>
<comment type="caution">
    <text evidence="1">The sequence shown here is derived from an EMBL/GenBank/DDBJ whole genome shotgun (WGS) entry which is preliminary data.</text>
</comment>
<dbReference type="RefSeq" id="WP_133533350.1">
    <property type="nucleotide sequence ID" value="NZ_SNXR01000014.1"/>
</dbReference>
<dbReference type="InterPro" id="IPR011335">
    <property type="entry name" value="Restrct_endonuc-II-like"/>
</dbReference>
<name>A0A4R6Q9K5_9FLAO</name>
<dbReference type="Proteomes" id="UP000295260">
    <property type="component" value="Unassembled WGS sequence"/>
</dbReference>
<accession>A0A4R6Q9K5</accession>
<dbReference type="EMBL" id="SNXR01000014">
    <property type="protein sequence ID" value="TDP58860.1"/>
    <property type="molecule type" value="Genomic_DNA"/>
</dbReference>
<dbReference type="AlphaFoldDB" id="A0A4R6Q9K5"/>
<organism evidence="1 2">
    <name type="scientific">Flavobacterium dankookense</name>
    <dbReference type="NCBI Taxonomy" id="706186"/>
    <lineage>
        <taxon>Bacteria</taxon>
        <taxon>Pseudomonadati</taxon>
        <taxon>Bacteroidota</taxon>
        <taxon>Flavobacteriia</taxon>
        <taxon>Flavobacteriales</taxon>
        <taxon>Flavobacteriaceae</taxon>
        <taxon>Flavobacterium</taxon>
    </lineage>
</organism>
<evidence type="ECO:0000313" key="2">
    <source>
        <dbReference type="Proteomes" id="UP000295260"/>
    </source>
</evidence>